<keyword evidence="2" id="KW-0808">Transferase</keyword>
<sequence length="267" mass="31218">MQKLTDNALDYVMNNGTPIERWAAEKFDNPEATLPEDWSKKQNPDGGWRSKEMPSDLSNMGTTSVTLMRLIFWNLEHRDEVNNTVQYLWENQQHDGRWGEDPNQLKDSPPEWNLPNNLDVDLWETANNLASLASIGYTNDEKVLKGKNWVYKHRLPNGELPGYIHATHAMGALSFTIGDRGKFEKHMEASKKFFLENKHKDWFDVMELVWPLMLWYNAGLSTENQVVKMYLEELKARQDDDGMWKSIYPNSDTQFTIEALWLIRLYS</sequence>
<feature type="compositionally biased region" description="Basic and acidic residues" evidence="1">
    <location>
        <begin position="37"/>
        <end position="54"/>
    </location>
</feature>
<feature type="region of interest" description="Disordered" evidence="1">
    <location>
        <begin position="30"/>
        <end position="56"/>
    </location>
</feature>
<protein>
    <submittedName>
        <fullName evidence="2">Prenyltransferase and squalene oxidase repeat-containing protein</fullName>
    </submittedName>
</protein>
<keyword evidence="3" id="KW-1185">Reference proteome</keyword>
<dbReference type="InterPro" id="IPR008930">
    <property type="entry name" value="Terpenoid_cyclase/PrenylTrfase"/>
</dbReference>
<dbReference type="STRING" id="237069.SAMN05216498_2750"/>
<reference evidence="2 3" key="1">
    <citation type="submission" date="2016-10" db="EMBL/GenBank/DDBJ databases">
        <authorList>
            <person name="de Groot N.N."/>
        </authorList>
    </citation>
    <scope>NUCLEOTIDE SEQUENCE [LARGE SCALE GENOMIC DNA]</scope>
    <source>
        <strain evidence="2 3">CGMCC 1.3442</strain>
    </source>
</reference>
<dbReference type="OrthoDB" id="3035736at2"/>
<dbReference type="Proteomes" id="UP000199334">
    <property type="component" value="Unassembled WGS sequence"/>
</dbReference>
<organism evidence="2 3">
    <name type="scientific">Tenuibacillus multivorans</name>
    <dbReference type="NCBI Taxonomy" id="237069"/>
    <lineage>
        <taxon>Bacteria</taxon>
        <taxon>Bacillati</taxon>
        <taxon>Bacillota</taxon>
        <taxon>Bacilli</taxon>
        <taxon>Bacillales</taxon>
        <taxon>Bacillaceae</taxon>
        <taxon>Tenuibacillus</taxon>
    </lineage>
</organism>
<gene>
    <name evidence="2" type="ORF">SAMN05216498_2750</name>
</gene>
<evidence type="ECO:0000313" key="2">
    <source>
        <dbReference type="EMBL" id="SDN63846.1"/>
    </source>
</evidence>
<evidence type="ECO:0000313" key="3">
    <source>
        <dbReference type="Proteomes" id="UP000199334"/>
    </source>
</evidence>
<dbReference type="AlphaFoldDB" id="A0A1H0D1D6"/>
<dbReference type="Gene3D" id="1.50.10.20">
    <property type="match status" value="1"/>
</dbReference>
<name>A0A1H0D1D6_9BACI</name>
<accession>A0A1H0D1D6</accession>
<dbReference type="SUPFAM" id="SSF48239">
    <property type="entry name" value="Terpenoid cyclases/Protein prenyltransferases"/>
    <property type="match status" value="1"/>
</dbReference>
<dbReference type="GO" id="GO:0016740">
    <property type="term" value="F:transferase activity"/>
    <property type="evidence" value="ECO:0007669"/>
    <property type="project" value="UniProtKB-KW"/>
</dbReference>
<dbReference type="EMBL" id="FNIG01000006">
    <property type="protein sequence ID" value="SDN63846.1"/>
    <property type="molecule type" value="Genomic_DNA"/>
</dbReference>
<dbReference type="RefSeq" id="WP_093857152.1">
    <property type="nucleotide sequence ID" value="NZ_BJVZ01000002.1"/>
</dbReference>
<proteinExistence type="predicted"/>
<evidence type="ECO:0000256" key="1">
    <source>
        <dbReference type="SAM" id="MobiDB-lite"/>
    </source>
</evidence>